<dbReference type="EMBL" id="JANFXK010000017">
    <property type="protein sequence ID" value="MCQ4637852.1"/>
    <property type="molecule type" value="Genomic_DNA"/>
</dbReference>
<dbReference type="RefSeq" id="WP_256133033.1">
    <property type="nucleotide sequence ID" value="NZ_JANFXK010000017.1"/>
</dbReference>
<feature type="domain" description="Amidohydrolase 3" evidence="1">
    <location>
        <begin position="52"/>
        <end position="560"/>
    </location>
</feature>
<evidence type="ECO:0000259" key="1">
    <source>
        <dbReference type="Pfam" id="PF07969"/>
    </source>
</evidence>
<dbReference type="Proteomes" id="UP001524502">
    <property type="component" value="Unassembled WGS sequence"/>
</dbReference>
<reference evidence="2 3" key="1">
    <citation type="submission" date="2022-06" db="EMBL/GenBank/DDBJ databases">
        <title>Isolation of gut microbiota from human fecal samples.</title>
        <authorList>
            <person name="Pamer E.G."/>
            <person name="Barat B."/>
            <person name="Waligurski E."/>
            <person name="Medina S."/>
            <person name="Paddock L."/>
            <person name="Mostad J."/>
        </authorList>
    </citation>
    <scope>NUCLEOTIDE SEQUENCE [LARGE SCALE GENOMIC DNA]</scope>
    <source>
        <strain evidence="2 3">SL.3.17</strain>
    </source>
</reference>
<dbReference type="InterPro" id="IPR013108">
    <property type="entry name" value="Amidohydro_3"/>
</dbReference>
<dbReference type="PANTHER" id="PTHR22642">
    <property type="entry name" value="IMIDAZOLONEPROPIONASE"/>
    <property type="match status" value="1"/>
</dbReference>
<protein>
    <submittedName>
        <fullName evidence="2">Amidohydrolase family protein</fullName>
    </submittedName>
</protein>
<dbReference type="Gene3D" id="3.20.20.140">
    <property type="entry name" value="Metal-dependent hydrolases"/>
    <property type="match status" value="1"/>
</dbReference>
<accession>A0ABT1RRL9</accession>
<organism evidence="2 3">
    <name type="scientific">Anaerovorax odorimutans</name>
    <dbReference type="NCBI Taxonomy" id="109327"/>
    <lineage>
        <taxon>Bacteria</taxon>
        <taxon>Bacillati</taxon>
        <taxon>Bacillota</taxon>
        <taxon>Clostridia</taxon>
        <taxon>Peptostreptococcales</taxon>
        <taxon>Anaerovoracaceae</taxon>
        <taxon>Anaerovorax</taxon>
    </lineage>
</organism>
<dbReference type="InterPro" id="IPR032466">
    <property type="entry name" value="Metal_Hydrolase"/>
</dbReference>
<evidence type="ECO:0000313" key="2">
    <source>
        <dbReference type="EMBL" id="MCQ4637852.1"/>
    </source>
</evidence>
<dbReference type="SUPFAM" id="SSF51338">
    <property type="entry name" value="Composite domain of metallo-dependent hydrolases"/>
    <property type="match status" value="1"/>
</dbReference>
<comment type="caution">
    <text evidence="2">The sequence shown here is derived from an EMBL/GenBank/DDBJ whole genome shotgun (WGS) entry which is preliminary data.</text>
</comment>
<dbReference type="PANTHER" id="PTHR22642:SF2">
    <property type="entry name" value="PROTEIN LONG AFTER FAR-RED 3"/>
    <property type="match status" value="1"/>
</dbReference>
<dbReference type="Gene3D" id="3.10.310.70">
    <property type="match status" value="1"/>
</dbReference>
<sequence length="565" mass="64573">MKQTADLILLNGVFYKSDEKQGCAEAVAIRGDQFLCVGTQKECEAFKGPATKVMDLGGRLVLPGLIDGHTHPETIAKSRWRVQMPEFEDWREMLSFVRQYCEEHPVSEVPFFFGEAYPTTMFDENGPRKEWLDEYVSDRPVRLQDFTDHACWYNSKALELMGIDKTIPEDGLAPFFRRDENNEPTGWVFEPMPGGEFEEAMYEKIGWHPPTEVTEETIMPFLDFLSDYGVVAILDGITEGENAIKLFYDLDQAGKLNMFYEGTCLLEEYQKLDECIATLRHWQKTYTSRHVHIHTVKFFLDGTNEMGNSASLEPHYNDPSGKNFGVMNMEEEELTKVLLRLNEEGLDLHIHVVCDRGFRTACNAYEKAKEIAAAEGKEWRIYMELAHCELVHPEDMKRPAELGIIINWSCHWAGGYFGEAAIEYLGQERWNTMYDMTRFVESGAIVTYGSDVIGMCEEHRGNPFFGMEISATRIDPEDPLDPMRYPGSMRPPESAKLSVEEMIKGYTRFGAIPLRLEQKIGTIGTGRPANLVVLDKNIFEISADQIHTIKPVLVMFEGTFIRKTI</sequence>
<dbReference type="InterPro" id="IPR011059">
    <property type="entry name" value="Metal-dep_hydrolase_composite"/>
</dbReference>
<gene>
    <name evidence="2" type="ORF">NE619_14045</name>
</gene>
<dbReference type="Pfam" id="PF07969">
    <property type="entry name" value="Amidohydro_3"/>
    <property type="match status" value="1"/>
</dbReference>
<dbReference type="SUPFAM" id="SSF51556">
    <property type="entry name" value="Metallo-dependent hydrolases"/>
    <property type="match status" value="1"/>
</dbReference>
<dbReference type="Gene3D" id="2.30.40.10">
    <property type="entry name" value="Urease, subunit C, domain 1"/>
    <property type="match status" value="1"/>
</dbReference>
<name>A0ABT1RRL9_9FIRM</name>
<proteinExistence type="predicted"/>
<keyword evidence="3" id="KW-1185">Reference proteome</keyword>
<evidence type="ECO:0000313" key="3">
    <source>
        <dbReference type="Proteomes" id="UP001524502"/>
    </source>
</evidence>